<feature type="transmembrane region" description="Helical" evidence="2">
    <location>
        <begin position="125"/>
        <end position="147"/>
    </location>
</feature>
<keyword evidence="2" id="KW-1133">Transmembrane helix</keyword>
<accession>A0A7K1FJH7</accession>
<organism evidence="3 4">
    <name type="scientific">Nakamurella alba</name>
    <dbReference type="NCBI Taxonomy" id="2665158"/>
    <lineage>
        <taxon>Bacteria</taxon>
        <taxon>Bacillati</taxon>
        <taxon>Actinomycetota</taxon>
        <taxon>Actinomycetes</taxon>
        <taxon>Nakamurellales</taxon>
        <taxon>Nakamurellaceae</taxon>
        <taxon>Nakamurella</taxon>
    </lineage>
</organism>
<evidence type="ECO:0000313" key="4">
    <source>
        <dbReference type="Proteomes" id="UP000460221"/>
    </source>
</evidence>
<feature type="transmembrane region" description="Helical" evidence="2">
    <location>
        <begin position="376"/>
        <end position="393"/>
    </location>
</feature>
<reference evidence="3 4" key="1">
    <citation type="submission" date="2019-11" db="EMBL/GenBank/DDBJ databases">
        <authorList>
            <person name="Jiang L.-Q."/>
        </authorList>
    </citation>
    <scope>NUCLEOTIDE SEQUENCE [LARGE SCALE GENOMIC DNA]</scope>
    <source>
        <strain evidence="3 4">YIM 132087</strain>
    </source>
</reference>
<evidence type="ECO:0000313" key="3">
    <source>
        <dbReference type="EMBL" id="MTD14287.1"/>
    </source>
</evidence>
<dbReference type="RefSeq" id="WP_154768280.1">
    <property type="nucleotide sequence ID" value="NZ_WLYK01000002.1"/>
</dbReference>
<feature type="compositionally biased region" description="Basic residues" evidence="1">
    <location>
        <begin position="660"/>
        <end position="676"/>
    </location>
</feature>
<comment type="caution">
    <text evidence="3">The sequence shown here is derived from an EMBL/GenBank/DDBJ whole genome shotgun (WGS) entry which is preliminary data.</text>
</comment>
<feature type="transmembrane region" description="Helical" evidence="2">
    <location>
        <begin position="405"/>
        <end position="424"/>
    </location>
</feature>
<feature type="transmembrane region" description="Helical" evidence="2">
    <location>
        <begin position="253"/>
        <end position="277"/>
    </location>
</feature>
<feature type="transmembrane region" description="Helical" evidence="2">
    <location>
        <begin position="283"/>
        <end position="303"/>
    </location>
</feature>
<dbReference type="Proteomes" id="UP000460221">
    <property type="component" value="Unassembled WGS sequence"/>
</dbReference>
<feature type="transmembrane region" description="Helical" evidence="2">
    <location>
        <begin position="323"/>
        <end position="343"/>
    </location>
</feature>
<feature type="transmembrane region" description="Helical" evidence="2">
    <location>
        <begin position="454"/>
        <end position="477"/>
    </location>
</feature>
<feature type="transmembrane region" description="Helical" evidence="2">
    <location>
        <begin position="498"/>
        <end position="517"/>
    </location>
</feature>
<evidence type="ECO:0000256" key="1">
    <source>
        <dbReference type="SAM" id="MobiDB-lite"/>
    </source>
</evidence>
<gene>
    <name evidence="3" type="ORF">GIS00_10040</name>
</gene>
<feature type="transmembrane region" description="Helical" evidence="2">
    <location>
        <begin position="591"/>
        <end position="615"/>
    </location>
</feature>
<name>A0A7K1FJH7_9ACTN</name>
<feature type="transmembrane region" description="Helical" evidence="2">
    <location>
        <begin position="47"/>
        <end position="67"/>
    </location>
</feature>
<keyword evidence="2" id="KW-0812">Transmembrane</keyword>
<feature type="transmembrane region" description="Helical" evidence="2">
    <location>
        <begin position="561"/>
        <end position="579"/>
    </location>
</feature>
<evidence type="ECO:0000256" key="2">
    <source>
        <dbReference type="SAM" id="Phobius"/>
    </source>
</evidence>
<feature type="transmembrane region" description="Helical" evidence="2">
    <location>
        <begin position="74"/>
        <end position="92"/>
    </location>
</feature>
<feature type="transmembrane region" description="Helical" evidence="2">
    <location>
        <begin position="222"/>
        <end position="246"/>
    </location>
</feature>
<feature type="transmembrane region" description="Helical" evidence="2">
    <location>
        <begin position="537"/>
        <end position="554"/>
    </location>
</feature>
<feature type="region of interest" description="Disordered" evidence="1">
    <location>
        <begin position="624"/>
        <end position="676"/>
    </location>
</feature>
<dbReference type="AlphaFoldDB" id="A0A7K1FJH7"/>
<dbReference type="EMBL" id="WLYK01000002">
    <property type="protein sequence ID" value="MTD14287.1"/>
    <property type="molecule type" value="Genomic_DNA"/>
</dbReference>
<proteinExistence type="predicted"/>
<protein>
    <submittedName>
        <fullName evidence="3">Uncharacterized protein</fullName>
    </submittedName>
</protein>
<keyword evidence="2" id="KW-0472">Membrane</keyword>
<sequence length="676" mass="66308">MSITTVSSRPVARTTALTVAGGLLVGAVLVALSPAAGVVRPGDGGAVGVSAGAVWWTLLPAVVAVLVALRSPIAGVFAVAGAGLPAIARAIADLDALGDPENAIRPELFHETSAFSLPFGLGPGALLLVAGDLMMIAAGVLAAALLARRLFLAESEIFGATARLPGPYDAAADPAGADPASSGRNTPLILLAALGLVGVLIGSAVIPYSGGFLDLRRLPASLGLWGLVAALVLVAVGLAAVLIAAALPRGLTLPLLGGVAAASAVGPLTALTAAGSADLSIGAGPWIGLVGALLIVGAGALAARGTVAVTDAPAADDPGRPSWFTRLLPGVLLLLAALAAWFASSTSGLYLDGAPDPVGVTLDPVFTASAPIPPPFRLAALLFAVAGVAALLPRVGPVGRAAASVLWAVPAFGVAAGLVVYSELETSASAFVPTPAITEAYGIEAHSWSLGPGMWWGLAAVVLGLAAAVTATVVLRSDADTAEQWPADEPAGALRRRALVPGLVLMALVVLSGLLPAYRSGLRDSPTLLSGYGVDSVGVWILTLAAVGAVFAMTRSARPEAVLGCGLGAAAVLTVRLVVPAPAAAEAFATAAGTFAVIVVAVLVVVAAAVLAVLAGRIPAVAPTRIPGERPGPASGKASGRSAGKPKGKAPGSTGTSGRGRGRPAARKSPGRPAGR</sequence>
<keyword evidence="4" id="KW-1185">Reference proteome</keyword>
<feature type="transmembrane region" description="Helical" evidence="2">
    <location>
        <begin position="188"/>
        <end position="210"/>
    </location>
</feature>